<accession>A0ABU3Q9M5</accession>
<reference evidence="2 3" key="1">
    <citation type="submission" date="2023-05" db="EMBL/GenBank/DDBJ databases">
        <authorList>
            <person name="Guo Y."/>
        </authorList>
    </citation>
    <scope>NUCLEOTIDE SEQUENCE [LARGE SCALE GENOMIC DNA]</scope>
    <source>
        <strain evidence="2 3">GR2756</strain>
    </source>
</reference>
<dbReference type="InterPro" id="IPR028098">
    <property type="entry name" value="Glyco_trans_4-like_N"/>
</dbReference>
<gene>
    <name evidence="2" type="ORF">RQX22_12120</name>
</gene>
<comment type="caution">
    <text evidence="2">The sequence shown here is derived from an EMBL/GenBank/DDBJ whole genome shotgun (WGS) entry which is preliminary data.</text>
</comment>
<protein>
    <submittedName>
        <fullName evidence="2">Glycosyltransferase family 4 protein</fullName>
    </submittedName>
</protein>
<dbReference type="SUPFAM" id="SSF53756">
    <property type="entry name" value="UDP-Glycosyltransferase/glycogen phosphorylase"/>
    <property type="match status" value="1"/>
</dbReference>
<proteinExistence type="predicted"/>
<dbReference type="Proteomes" id="UP001259572">
    <property type="component" value="Unassembled WGS sequence"/>
</dbReference>
<name>A0ABU3Q9M5_9SPHN</name>
<evidence type="ECO:0000313" key="3">
    <source>
        <dbReference type="Proteomes" id="UP001259572"/>
    </source>
</evidence>
<dbReference type="PANTHER" id="PTHR12526">
    <property type="entry name" value="GLYCOSYLTRANSFERASE"/>
    <property type="match status" value="1"/>
</dbReference>
<sequence>MAQKTVALSINASWNIVNFRTGLIKDLQRQGYRVVALAPVDSYSPKLQALGVDHIPIPMDSKGVSPIRDLILLGRYWRVLRRLRPDVFLGYTAKPNIYGSLAAHSLGIAVINNVSGLGTAFIRDDLLTRIVTGLYRLAFRRSATVFFQNEEDFDMFLAAGMVTPAQARLLPGSGVDLERFSPAAAPGEASAFRFLLIARLLWFKGIGEYAEAARLIRRQGRDARFQLLGFLDPDNPNGVPKDQVLGWVKEGIVDYLGESDDVRPFIAEADCVVLPSYREGMPRTLLEASAMGKPLIATDVAGCRQLVEHDLNGFLCAPRDAGSLAEAMLDMLRLSPARREEMGQAARAKAESQFDERIAIGLYQEAIAAALGSGTRRSADFSESDRARSA</sequence>
<evidence type="ECO:0000259" key="1">
    <source>
        <dbReference type="Pfam" id="PF13477"/>
    </source>
</evidence>
<dbReference type="CDD" id="cd03808">
    <property type="entry name" value="GT4_CapM-like"/>
    <property type="match status" value="1"/>
</dbReference>
<dbReference type="Gene3D" id="3.40.50.2000">
    <property type="entry name" value="Glycogen Phosphorylase B"/>
    <property type="match status" value="2"/>
</dbReference>
<feature type="domain" description="Glycosyltransferase subfamily 4-like N-terminal" evidence="1">
    <location>
        <begin position="6"/>
        <end position="149"/>
    </location>
</feature>
<organism evidence="2 3">
    <name type="scientific">Sphingosinicella rhizophila</name>
    <dbReference type="NCBI Taxonomy" id="3050082"/>
    <lineage>
        <taxon>Bacteria</taxon>
        <taxon>Pseudomonadati</taxon>
        <taxon>Pseudomonadota</taxon>
        <taxon>Alphaproteobacteria</taxon>
        <taxon>Sphingomonadales</taxon>
        <taxon>Sphingosinicellaceae</taxon>
        <taxon>Sphingosinicella</taxon>
    </lineage>
</organism>
<dbReference type="Pfam" id="PF13692">
    <property type="entry name" value="Glyco_trans_1_4"/>
    <property type="match status" value="1"/>
</dbReference>
<evidence type="ECO:0000313" key="2">
    <source>
        <dbReference type="EMBL" id="MDT9599698.1"/>
    </source>
</evidence>
<dbReference type="RefSeq" id="WP_315726785.1">
    <property type="nucleotide sequence ID" value="NZ_JAVUPU010000005.1"/>
</dbReference>
<keyword evidence="3" id="KW-1185">Reference proteome</keyword>
<dbReference type="Pfam" id="PF13477">
    <property type="entry name" value="Glyco_trans_4_2"/>
    <property type="match status" value="1"/>
</dbReference>
<dbReference type="EMBL" id="JAVUPU010000005">
    <property type="protein sequence ID" value="MDT9599698.1"/>
    <property type="molecule type" value="Genomic_DNA"/>
</dbReference>
<dbReference type="PANTHER" id="PTHR12526:SF638">
    <property type="entry name" value="SPORE COAT PROTEIN SA"/>
    <property type="match status" value="1"/>
</dbReference>